<dbReference type="RefSeq" id="WP_307237509.1">
    <property type="nucleotide sequence ID" value="NZ_JAUSVF010000007.1"/>
</dbReference>
<dbReference type="InterPro" id="IPR036412">
    <property type="entry name" value="HAD-like_sf"/>
</dbReference>
<keyword evidence="6" id="KW-1185">Reference proteome</keyword>
<dbReference type="Gene3D" id="3.40.50.1000">
    <property type="entry name" value="HAD superfamily/HAD-like"/>
    <property type="match status" value="1"/>
</dbReference>
<keyword evidence="3" id="KW-0479">Metal-binding</keyword>
<dbReference type="InterPro" id="IPR006439">
    <property type="entry name" value="HAD-SF_hydro_IA"/>
</dbReference>
<gene>
    <name evidence="5" type="ORF">QO002_006328</name>
</gene>
<dbReference type="InterPro" id="IPR051600">
    <property type="entry name" value="Beta-PGM-like"/>
</dbReference>
<accession>A0ABU0C0R9</accession>
<dbReference type="CDD" id="cd07526">
    <property type="entry name" value="HAD_BPGM_like"/>
    <property type="match status" value="1"/>
</dbReference>
<evidence type="ECO:0000313" key="6">
    <source>
        <dbReference type="Proteomes" id="UP001230207"/>
    </source>
</evidence>
<reference evidence="5 6" key="1">
    <citation type="submission" date="2023-07" db="EMBL/GenBank/DDBJ databases">
        <title>Genomic Encyclopedia of Type Strains, Phase IV (KMG-IV): sequencing the most valuable type-strain genomes for metagenomic binning, comparative biology and taxonomic classification.</title>
        <authorList>
            <person name="Goeker M."/>
        </authorList>
    </citation>
    <scope>NUCLEOTIDE SEQUENCE [LARGE SCALE GENOMIC DNA]</scope>
    <source>
        <strain evidence="5 6">DSM 1112</strain>
    </source>
</reference>
<organism evidence="5 6">
    <name type="scientific">Pararhizobium capsulatum DSM 1112</name>
    <dbReference type="NCBI Taxonomy" id="1121113"/>
    <lineage>
        <taxon>Bacteria</taxon>
        <taxon>Pseudomonadati</taxon>
        <taxon>Pseudomonadota</taxon>
        <taxon>Alphaproteobacteria</taxon>
        <taxon>Hyphomicrobiales</taxon>
        <taxon>Rhizobiaceae</taxon>
        <taxon>Rhizobium/Agrobacterium group</taxon>
        <taxon>Pararhizobium</taxon>
    </lineage>
</organism>
<dbReference type="Gene3D" id="1.10.150.240">
    <property type="entry name" value="Putative phosphatase, domain 2"/>
    <property type="match status" value="1"/>
</dbReference>
<dbReference type="Proteomes" id="UP001230207">
    <property type="component" value="Unassembled WGS sequence"/>
</dbReference>
<comment type="caution">
    <text evidence="5">The sequence shown here is derived from an EMBL/GenBank/DDBJ whole genome shotgun (WGS) entry which is preliminary data.</text>
</comment>
<dbReference type="Pfam" id="PF00702">
    <property type="entry name" value="Hydrolase"/>
    <property type="match status" value="1"/>
</dbReference>
<dbReference type="NCBIfam" id="TIGR01509">
    <property type="entry name" value="HAD-SF-IA-v3"/>
    <property type="match status" value="1"/>
</dbReference>
<dbReference type="PANTHER" id="PTHR46193">
    <property type="entry name" value="6-PHOSPHOGLUCONATE PHOSPHATASE"/>
    <property type="match status" value="1"/>
</dbReference>
<comment type="cofactor">
    <cofactor evidence="1">
        <name>Mg(2+)</name>
        <dbReference type="ChEBI" id="CHEBI:18420"/>
    </cofactor>
</comment>
<evidence type="ECO:0000256" key="2">
    <source>
        <dbReference type="ARBA" id="ARBA00006171"/>
    </source>
</evidence>
<dbReference type="SFLD" id="SFLDG01129">
    <property type="entry name" value="C1.5:_HAD__Beta-PGM__Phosphata"/>
    <property type="match status" value="1"/>
</dbReference>
<evidence type="ECO:0000256" key="1">
    <source>
        <dbReference type="ARBA" id="ARBA00001946"/>
    </source>
</evidence>
<comment type="similarity">
    <text evidence="2">Belongs to the HAD-like hydrolase superfamily. CbbY/CbbZ/Gph/YieH family.</text>
</comment>
<dbReference type="EMBL" id="JAUSVF010000007">
    <property type="protein sequence ID" value="MDQ0324121.1"/>
    <property type="molecule type" value="Genomic_DNA"/>
</dbReference>
<dbReference type="SUPFAM" id="SSF56784">
    <property type="entry name" value="HAD-like"/>
    <property type="match status" value="1"/>
</dbReference>
<dbReference type="SFLD" id="SFLDG01135">
    <property type="entry name" value="C1.5.6:_HAD__Beta-PGM__Phospha"/>
    <property type="match status" value="1"/>
</dbReference>
<sequence length="228" mass="24866">MTEIKSVIFDCDGVLVDSEIIGIKIEVELLHGAGCEISVEQLAERFSGMSWKDILLILEKERGLSLMDLLLDRTEAELDVRIPAEARAIDGVLAVLQELRYPRCVCSNTKLSRVEEVLTNVGLKEFFAPNIYSAKDLGEGRSKPKPDIFLFGAQQMGFDPSQTVVIEDSVHGVHAARAAGMQVIGFTGGSHTYRDHSENLLEGGARSTISDMRDLPAAIGAITSLHRG</sequence>
<dbReference type="SFLD" id="SFLDS00003">
    <property type="entry name" value="Haloacid_Dehalogenase"/>
    <property type="match status" value="1"/>
</dbReference>
<keyword evidence="4" id="KW-0460">Magnesium</keyword>
<evidence type="ECO:0000256" key="4">
    <source>
        <dbReference type="ARBA" id="ARBA00022842"/>
    </source>
</evidence>
<dbReference type="InterPro" id="IPR023198">
    <property type="entry name" value="PGP-like_dom2"/>
</dbReference>
<evidence type="ECO:0000256" key="3">
    <source>
        <dbReference type="ARBA" id="ARBA00022723"/>
    </source>
</evidence>
<keyword evidence="5" id="KW-0378">Hydrolase</keyword>
<dbReference type="InterPro" id="IPR023214">
    <property type="entry name" value="HAD_sf"/>
</dbReference>
<dbReference type="PANTHER" id="PTHR46193:SF10">
    <property type="entry name" value="6-PHOSPHOGLUCONATE PHOSPHATASE"/>
    <property type="match status" value="1"/>
</dbReference>
<protein>
    <submittedName>
        <fullName evidence="5">HAD superfamily hydrolase (TIGR01509 family)</fullName>
    </submittedName>
</protein>
<name>A0ABU0C0R9_9HYPH</name>
<proteinExistence type="inferred from homology"/>
<evidence type="ECO:0000313" key="5">
    <source>
        <dbReference type="EMBL" id="MDQ0324121.1"/>
    </source>
</evidence>
<dbReference type="GO" id="GO:0016787">
    <property type="term" value="F:hydrolase activity"/>
    <property type="evidence" value="ECO:0007669"/>
    <property type="project" value="UniProtKB-KW"/>
</dbReference>